<dbReference type="EMBL" id="JBIASD010000047">
    <property type="protein sequence ID" value="MFF3671460.1"/>
    <property type="molecule type" value="Genomic_DNA"/>
</dbReference>
<organism evidence="10 11">
    <name type="scientific">Microtetraspora malaysiensis</name>
    <dbReference type="NCBI Taxonomy" id="161358"/>
    <lineage>
        <taxon>Bacteria</taxon>
        <taxon>Bacillati</taxon>
        <taxon>Actinomycetota</taxon>
        <taxon>Actinomycetes</taxon>
        <taxon>Streptosporangiales</taxon>
        <taxon>Streptosporangiaceae</taxon>
        <taxon>Microtetraspora</taxon>
    </lineage>
</organism>
<dbReference type="InterPro" id="IPR049453">
    <property type="entry name" value="Memb_transporter_dom"/>
</dbReference>
<gene>
    <name evidence="10" type="ORF">ACFYXI_38345</name>
</gene>
<keyword evidence="7" id="KW-0175">Coiled coil</keyword>
<evidence type="ECO:0000259" key="9">
    <source>
        <dbReference type="Pfam" id="PF13515"/>
    </source>
</evidence>
<dbReference type="Proteomes" id="UP001602013">
    <property type="component" value="Unassembled WGS sequence"/>
</dbReference>
<dbReference type="PANTHER" id="PTHR30509">
    <property type="entry name" value="P-HYDROXYBENZOIC ACID EFFLUX PUMP SUBUNIT-RELATED"/>
    <property type="match status" value="1"/>
</dbReference>
<name>A0ABW6T6K8_9ACTN</name>
<keyword evidence="4 8" id="KW-1133">Transmembrane helix</keyword>
<evidence type="ECO:0000313" key="11">
    <source>
        <dbReference type="Proteomes" id="UP001602013"/>
    </source>
</evidence>
<feature type="transmembrane region" description="Helical" evidence="8">
    <location>
        <begin position="87"/>
        <end position="105"/>
    </location>
</feature>
<evidence type="ECO:0000256" key="8">
    <source>
        <dbReference type="SAM" id="Phobius"/>
    </source>
</evidence>
<feature type="transmembrane region" description="Helical" evidence="8">
    <location>
        <begin position="111"/>
        <end position="128"/>
    </location>
</feature>
<evidence type="ECO:0000256" key="4">
    <source>
        <dbReference type="ARBA" id="ARBA00022989"/>
    </source>
</evidence>
<comment type="subcellular location">
    <subcellularLocation>
        <location evidence="1">Cell membrane</location>
        <topology evidence="1">Multi-pass membrane protein</topology>
    </subcellularLocation>
</comment>
<feature type="transmembrane region" description="Helical" evidence="8">
    <location>
        <begin position="163"/>
        <end position="183"/>
    </location>
</feature>
<protein>
    <submittedName>
        <fullName evidence="10">FUSC family protein</fullName>
    </submittedName>
</protein>
<comment type="similarity">
    <text evidence="6">Belongs to the YccS/YhfK family.</text>
</comment>
<dbReference type="Pfam" id="PF13515">
    <property type="entry name" value="FUSC_2"/>
    <property type="match status" value="1"/>
</dbReference>
<feature type="transmembrane region" description="Helical" evidence="8">
    <location>
        <begin position="62"/>
        <end position="80"/>
    </location>
</feature>
<comment type="caution">
    <text evidence="10">The sequence shown here is derived from an EMBL/GenBank/DDBJ whole genome shotgun (WGS) entry which is preliminary data.</text>
</comment>
<evidence type="ECO:0000256" key="2">
    <source>
        <dbReference type="ARBA" id="ARBA00022475"/>
    </source>
</evidence>
<sequence>MGTYRDVPVQSRLRDLVRPLPVKGVLRLRPFGDIWHKPALSVVIATAVPSLVLLLLGRLDLAIYASAGSLCALYCHGLPYAARLRTLPWVVAGMLAGTGVALVTASLTDSALIRVAVAALIAAVHRVLCDAARIGPPGNVVLTFVAATCAFLPQRLGDIPGHLAVGLGAGAVALLVCLAPALLRPHGPERVAVARALESAALLRSGTPEEGPARGAARHDTAAAVNAAWHTLALLRPRSAAGLHSRAALERLVEHAEAALAGGRADPAEAARLREWARALRRRGPLPTAAPEPGACALSRLPAAGAGCGLRPLLSALRPGSPLLPIGARVAVGCALAGWASMAAGVGHPYWAVVTAAAVFQANTSLSWQRALQRVLGSLAGLVLFTAILPVSRLGPLALIATVLVCQFLTEAAMTRNYWAGNVFLTPMALLMTEFAVRQPASVLVADRWLDTCVGAALGVLSCLLVTNRRAGGRVDRALRRAARAQEDARDLVAAREPYGAAPSASEAARVRRELAEALVQLREAVDVASGEWWQRALPEQEVALAEREGHHLLAELAARLPVARAA</sequence>
<evidence type="ECO:0000256" key="5">
    <source>
        <dbReference type="ARBA" id="ARBA00023136"/>
    </source>
</evidence>
<feature type="transmembrane region" description="Helical" evidence="8">
    <location>
        <begin position="140"/>
        <end position="157"/>
    </location>
</feature>
<evidence type="ECO:0000256" key="1">
    <source>
        <dbReference type="ARBA" id="ARBA00004651"/>
    </source>
</evidence>
<evidence type="ECO:0000256" key="7">
    <source>
        <dbReference type="SAM" id="Coils"/>
    </source>
</evidence>
<feature type="transmembrane region" description="Helical" evidence="8">
    <location>
        <begin position="449"/>
        <end position="467"/>
    </location>
</feature>
<dbReference type="RefSeq" id="WP_387417637.1">
    <property type="nucleotide sequence ID" value="NZ_JBIASD010000047.1"/>
</dbReference>
<proteinExistence type="inferred from homology"/>
<dbReference type="PANTHER" id="PTHR30509:SF9">
    <property type="entry name" value="MULTIDRUG RESISTANCE PROTEIN MDTO"/>
    <property type="match status" value="1"/>
</dbReference>
<feature type="domain" description="Integral membrane bound transporter" evidence="9">
    <location>
        <begin position="336"/>
        <end position="461"/>
    </location>
</feature>
<keyword evidence="11" id="KW-1185">Reference proteome</keyword>
<evidence type="ECO:0000256" key="3">
    <source>
        <dbReference type="ARBA" id="ARBA00022692"/>
    </source>
</evidence>
<keyword evidence="5 8" id="KW-0472">Membrane</keyword>
<keyword evidence="2" id="KW-1003">Cell membrane</keyword>
<keyword evidence="3 8" id="KW-0812">Transmembrane</keyword>
<feature type="transmembrane region" description="Helical" evidence="8">
    <location>
        <begin position="39"/>
        <end position="56"/>
    </location>
</feature>
<evidence type="ECO:0000256" key="6">
    <source>
        <dbReference type="ARBA" id="ARBA00043993"/>
    </source>
</evidence>
<evidence type="ECO:0000313" key="10">
    <source>
        <dbReference type="EMBL" id="MFF3671460.1"/>
    </source>
</evidence>
<reference evidence="10 11" key="1">
    <citation type="submission" date="2024-10" db="EMBL/GenBank/DDBJ databases">
        <title>The Natural Products Discovery Center: Release of the First 8490 Sequenced Strains for Exploring Actinobacteria Biosynthetic Diversity.</title>
        <authorList>
            <person name="Kalkreuter E."/>
            <person name="Kautsar S.A."/>
            <person name="Yang D."/>
            <person name="Bader C.D."/>
            <person name="Teijaro C.N."/>
            <person name="Fluegel L."/>
            <person name="Davis C.M."/>
            <person name="Simpson J.R."/>
            <person name="Lauterbach L."/>
            <person name="Steele A.D."/>
            <person name="Gui C."/>
            <person name="Meng S."/>
            <person name="Li G."/>
            <person name="Viehrig K."/>
            <person name="Ye F."/>
            <person name="Su P."/>
            <person name="Kiefer A.F."/>
            <person name="Nichols A."/>
            <person name="Cepeda A.J."/>
            <person name="Yan W."/>
            <person name="Fan B."/>
            <person name="Jiang Y."/>
            <person name="Adhikari A."/>
            <person name="Zheng C.-J."/>
            <person name="Schuster L."/>
            <person name="Cowan T.M."/>
            <person name="Smanski M.J."/>
            <person name="Chevrette M.G."/>
            <person name="De Carvalho L.P.S."/>
            <person name="Shen B."/>
        </authorList>
    </citation>
    <scope>NUCLEOTIDE SEQUENCE [LARGE SCALE GENOMIC DNA]</scope>
    <source>
        <strain evidence="10 11">NPDC002173</strain>
    </source>
</reference>
<feature type="coiled-coil region" evidence="7">
    <location>
        <begin position="475"/>
        <end position="532"/>
    </location>
</feature>
<feature type="transmembrane region" description="Helical" evidence="8">
    <location>
        <begin position="419"/>
        <end position="437"/>
    </location>
</feature>
<accession>A0ABW6T6K8</accession>
<feature type="transmembrane region" description="Helical" evidence="8">
    <location>
        <begin position="375"/>
        <end position="391"/>
    </location>
</feature>